<dbReference type="Proteomes" id="UP000710849">
    <property type="component" value="Unassembled WGS sequence"/>
</dbReference>
<organism evidence="1 2">
    <name type="scientific">Botrytis byssoidea</name>
    <dbReference type="NCBI Taxonomy" id="139641"/>
    <lineage>
        <taxon>Eukaryota</taxon>
        <taxon>Fungi</taxon>
        <taxon>Dikarya</taxon>
        <taxon>Ascomycota</taxon>
        <taxon>Pezizomycotina</taxon>
        <taxon>Leotiomycetes</taxon>
        <taxon>Helotiales</taxon>
        <taxon>Sclerotiniaceae</taxon>
        <taxon>Botrytis</taxon>
    </lineage>
</organism>
<evidence type="ECO:0000313" key="1">
    <source>
        <dbReference type="EMBL" id="KAF7925466.1"/>
    </source>
</evidence>
<dbReference type="CDD" id="cd09917">
    <property type="entry name" value="F-box_SF"/>
    <property type="match status" value="1"/>
</dbReference>
<dbReference type="AlphaFoldDB" id="A0A9P5HX46"/>
<gene>
    <name evidence="1" type="ORF">EAE97_010547</name>
</gene>
<accession>A0A9P5HX46</accession>
<sequence>MGARISSEKRFSSKFRKIKNVLHSSSKSRATKQSDSTLEKLPVEILLKIMRSLNVSDVFIAFTCPRMYAMFKDVFPRPISLCNTGVTPHIDHLDAHKIKKVHSKLIKYAPMLRIYKPKDYIYRVVTRVCKPARYDMELGLLFRYEHYGRFLRRPYYDDEKNYRDLKDNYLNYELFSHCWAEIMEGVFTYPYPHNKGRAIYEMEIKQEIHRLLDSMDDATPKQYILREFFMKEFLAIGTSVEVKDLVLANLSLIHFSKWREMLDF</sequence>
<comment type="caution">
    <text evidence="1">The sequence shown here is derived from an EMBL/GenBank/DDBJ whole genome shotgun (WGS) entry which is preliminary data.</text>
</comment>
<evidence type="ECO:0008006" key="3">
    <source>
        <dbReference type="Google" id="ProtNLM"/>
    </source>
</evidence>
<keyword evidence="2" id="KW-1185">Reference proteome</keyword>
<evidence type="ECO:0000313" key="2">
    <source>
        <dbReference type="Proteomes" id="UP000710849"/>
    </source>
</evidence>
<proteinExistence type="predicted"/>
<dbReference type="GeneID" id="62154135"/>
<dbReference type="EMBL" id="RCSW01000028">
    <property type="protein sequence ID" value="KAF7925466.1"/>
    <property type="molecule type" value="Genomic_DNA"/>
</dbReference>
<protein>
    <recommendedName>
        <fullName evidence="3">F-box domain-containing protein</fullName>
    </recommendedName>
</protein>
<name>A0A9P5HX46_9HELO</name>
<dbReference type="RefSeq" id="XP_038728180.1">
    <property type="nucleotide sequence ID" value="XM_038881062.1"/>
</dbReference>
<reference evidence="1 2" key="1">
    <citation type="journal article" date="2020" name="Genome Biol. Evol.">
        <title>Comparative genomics of Sclerotiniaceae.</title>
        <authorList>
            <person name="Valero Jimenez C.A."/>
            <person name="Steentjes M."/>
            <person name="Scholten O.E."/>
            <person name="Van Kan J.A.L."/>
        </authorList>
    </citation>
    <scope>NUCLEOTIDE SEQUENCE [LARGE SCALE GENOMIC DNA]</scope>
    <source>
        <strain evidence="1 2">MUCL 94</strain>
    </source>
</reference>